<comment type="caution">
    <text evidence="1">The sequence shown here is derived from an EMBL/GenBank/DDBJ whole genome shotgun (WGS) entry which is preliminary data.</text>
</comment>
<keyword evidence="2" id="KW-1185">Reference proteome</keyword>
<gene>
    <name evidence="1" type="ORF">C5F48_24410</name>
</gene>
<dbReference type="Gene3D" id="3.10.520.10">
    <property type="entry name" value="ApbE-like domains"/>
    <property type="match status" value="1"/>
</dbReference>
<evidence type="ECO:0000313" key="1">
    <source>
        <dbReference type="EMBL" id="PTE15814.1"/>
    </source>
</evidence>
<sequence length="75" mass="7735">MFLLRALTLNGIAQGFIADRVPELLKAEGVGDILVDTGELRALGGHPEGGGWPVALASGEALTLRDMALASPAPR</sequence>
<dbReference type="InterPro" id="IPR003374">
    <property type="entry name" value="ApbE-like_sf"/>
</dbReference>
<accession>A0A2T4JD32</accession>
<evidence type="ECO:0000313" key="2">
    <source>
        <dbReference type="Proteomes" id="UP000241010"/>
    </source>
</evidence>
<organism evidence="1 2">
    <name type="scientific">Cereibacter changlensis JA139</name>
    <dbReference type="NCBI Taxonomy" id="1188249"/>
    <lineage>
        <taxon>Bacteria</taxon>
        <taxon>Pseudomonadati</taxon>
        <taxon>Pseudomonadota</taxon>
        <taxon>Alphaproteobacteria</taxon>
        <taxon>Rhodobacterales</taxon>
        <taxon>Paracoccaceae</taxon>
        <taxon>Cereibacter</taxon>
    </lineage>
</organism>
<feature type="non-terminal residue" evidence="1">
    <location>
        <position position="75"/>
    </location>
</feature>
<protein>
    <submittedName>
        <fullName evidence="1">Thiamine biosynthesis protein ApbE</fullName>
    </submittedName>
</protein>
<dbReference type="SUPFAM" id="SSF143631">
    <property type="entry name" value="ApbE-like"/>
    <property type="match status" value="1"/>
</dbReference>
<dbReference type="Proteomes" id="UP000241010">
    <property type="component" value="Unassembled WGS sequence"/>
</dbReference>
<dbReference type="OrthoDB" id="9778595at2"/>
<dbReference type="Pfam" id="PF02424">
    <property type="entry name" value="ApbE"/>
    <property type="match status" value="1"/>
</dbReference>
<name>A0A2T4JD32_9RHOB</name>
<dbReference type="EMBL" id="PZKG01000418">
    <property type="protein sequence ID" value="PTE15814.1"/>
    <property type="molecule type" value="Genomic_DNA"/>
</dbReference>
<proteinExistence type="predicted"/>
<dbReference type="InterPro" id="IPR024932">
    <property type="entry name" value="ApbE"/>
</dbReference>
<dbReference type="AlphaFoldDB" id="A0A2T4JD32"/>
<reference evidence="1 2" key="1">
    <citation type="submission" date="2018-03" db="EMBL/GenBank/DDBJ databases">
        <title>Cereibacter changlensis.</title>
        <authorList>
            <person name="Meyer T.E."/>
            <person name="Miller S."/>
            <person name="Lodha T."/>
            <person name="Gandham S."/>
            <person name="Chintalapati S."/>
            <person name="Chintalapati V.R."/>
        </authorList>
    </citation>
    <scope>NUCLEOTIDE SEQUENCE [LARGE SCALE GENOMIC DNA]</scope>
    <source>
        <strain evidence="1 2">JA139</strain>
    </source>
</reference>